<dbReference type="Pfam" id="PF04905">
    <property type="entry name" value="NCD2"/>
    <property type="match status" value="1"/>
</dbReference>
<accession>A0A8B8FED5</accession>
<evidence type="ECO:0000256" key="6">
    <source>
        <dbReference type="ARBA" id="ARBA00023242"/>
    </source>
</evidence>
<feature type="compositionally biased region" description="Polar residues" evidence="7">
    <location>
        <begin position="46"/>
        <end position="58"/>
    </location>
</feature>
<evidence type="ECO:0000313" key="11">
    <source>
        <dbReference type="RefSeq" id="XP_025409108.1"/>
    </source>
</evidence>
<dbReference type="InterPro" id="IPR038398">
    <property type="entry name" value="NCD2_sf"/>
</dbReference>
<dbReference type="InterPro" id="IPR039040">
    <property type="entry name" value="NAB_fam"/>
</dbReference>
<gene>
    <name evidence="11" type="primary">LOC112682650</name>
</gene>
<feature type="region of interest" description="Disordered" evidence="7">
    <location>
        <begin position="1"/>
        <end position="58"/>
    </location>
</feature>
<evidence type="ECO:0000256" key="3">
    <source>
        <dbReference type="ARBA" id="ARBA00022491"/>
    </source>
</evidence>
<feature type="compositionally biased region" description="Polar residues" evidence="7">
    <location>
        <begin position="513"/>
        <end position="523"/>
    </location>
</feature>
<comment type="subcellular location">
    <subcellularLocation>
        <location evidence="1">Nucleus</location>
    </subcellularLocation>
</comment>
<name>A0A8B8FED5_9HEMI</name>
<keyword evidence="6" id="KW-0539">Nucleus</keyword>
<dbReference type="PANTHER" id="PTHR12623:SF10">
    <property type="entry name" value="NGFI-A-BINDING PROTEIN HOMOLOG"/>
    <property type="match status" value="1"/>
</dbReference>
<protein>
    <submittedName>
        <fullName evidence="11">NGFI-A-binding protein homolog</fullName>
    </submittedName>
</protein>
<dbReference type="GO" id="GO:0003712">
    <property type="term" value="F:transcription coregulator activity"/>
    <property type="evidence" value="ECO:0007669"/>
    <property type="project" value="InterPro"/>
</dbReference>
<dbReference type="Pfam" id="PF04904">
    <property type="entry name" value="SAM_NCD1"/>
    <property type="match status" value="1"/>
</dbReference>
<keyword evidence="4" id="KW-0805">Transcription regulation</keyword>
<feature type="compositionally biased region" description="Polar residues" evidence="7">
    <location>
        <begin position="480"/>
        <end position="494"/>
    </location>
</feature>
<keyword evidence="5" id="KW-0804">Transcription</keyword>
<dbReference type="GO" id="GO:0005634">
    <property type="term" value="C:nucleus"/>
    <property type="evidence" value="ECO:0007669"/>
    <property type="project" value="UniProtKB-SubCell"/>
</dbReference>
<dbReference type="RefSeq" id="XP_025409108.1">
    <property type="nucleotide sequence ID" value="XM_025553323.1"/>
</dbReference>
<feature type="domain" description="Nab N-terminal" evidence="8">
    <location>
        <begin position="65"/>
        <end position="142"/>
    </location>
</feature>
<feature type="region of interest" description="Disordered" evidence="7">
    <location>
        <begin position="451"/>
        <end position="562"/>
    </location>
</feature>
<comment type="similarity">
    <text evidence="2">Belongs to the NAB family.</text>
</comment>
<organism evidence="10 11">
    <name type="scientific">Sipha flava</name>
    <name type="common">yellow sugarcane aphid</name>
    <dbReference type="NCBI Taxonomy" id="143950"/>
    <lineage>
        <taxon>Eukaryota</taxon>
        <taxon>Metazoa</taxon>
        <taxon>Ecdysozoa</taxon>
        <taxon>Arthropoda</taxon>
        <taxon>Hexapoda</taxon>
        <taxon>Insecta</taxon>
        <taxon>Pterygota</taxon>
        <taxon>Neoptera</taxon>
        <taxon>Paraneoptera</taxon>
        <taxon>Hemiptera</taxon>
        <taxon>Sternorrhyncha</taxon>
        <taxon>Aphidomorpha</taxon>
        <taxon>Aphidoidea</taxon>
        <taxon>Aphididae</taxon>
        <taxon>Sipha</taxon>
    </lineage>
</organism>
<evidence type="ECO:0000313" key="10">
    <source>
        <dbReference type="Proteomes" id="UP000694846"/>
    </source>
</evidence>
<dbReference type="CTD" id="3346237"/>
<evidence type="ECO:0000256" key="7">
    <source>
        <dbReference type="SAM" id="MobiDB-lite"/>
    </source>
</evidence>
<dbReference type="AlphaFoldDB" id="A0A8B8FED5"/>
<feature type="domain" description="NAB co-repressor" evidence="9">
    <location>
        <begin position="245"/>
        <end position="368"/>
    </location>
</feature>
<keyword evidence="10" id="KW-1185">Reference proteome</keyword>
<evidence type="ECO:0000259" key="8">
    <source>
        <dbReference type="Pfam" id="PF04904"/>
    </source>
</evidence>
<dbReference type="InterPro" id="IPR006989">
    <property type="entry name" value="NAB_co-repressor_dom"/>
</dbReference>
<dbReference type="Proteomes" id="UP000694846">
    <property type="component" value="Unplaced"/>
</dbReference>
<keyword evidence="3" id="KW-0678">Repressor</keyword>
<evidence type="ECO:0000256" key="5">
    <source>
        <dbReference type="ARBA" id="ARBA00023163"/>
    </source>
</evidence>
<feature type="compositionally biased region" description="Polar residues" evidence="7">
    <location>
        <begin position="206"/>
        <end position="245"/>
    </location>
</feature>
<feature type="region of interest" description="Disordered" evidence="7">
    <location>
        <begin position="191"/>
        <end position="245"/>
    </location>
</feature>
<feature type="compositionally biased region" description="Low complexity" evidence="7">
    <location>
        <begin position="25"/>
        <end position="34"/>
    </location>
</feature>
<evidence type="ECO:0000256" key="2">
    <source>
        <dbReference type="ARBA" id="ARBA00008864"/>
    </source>
</evidence>
<dbReference type="GeneID" id="112682650"/>
<dbReference type="OrthoDB" id="10028556at2759"/>
<dbReference type="FunFam" id="1.20.120.2010:FF:000001">
    <property type="entry name" value="NGFI-A-binding protein 1 isoform X1"/>
    <property type="match status" value="1"/>
</dbReference>
<sequence>MEANESIEVPSTGTPPANGGGGSNFCGSSSAAAAIRTPSAEPPPSSGSKILSKNSNGTMIMTSSPSNEAELQLYRVMQRASLLAYYDTLLEMGGDDLQQLCDAGEEEFLEIMALVGMASKPLHVRRLQKALHEWVSNPAMFQTPLTSPVAGGVPGAIVLPPNPVRPFLSVCPNPLIQTSIHHGYYTPLGYGYQPPTSPSPVPSSTNQLPQVAQTSEATTSAGQHYGDSNSPGQSPGSPMQLSPSLDESQIARLATSAKELVQRLPQYQPKAQTAKRKTNKELESVMNMPEEDPRRIESIRKYSAIYGRFDCKRKPEKPLTLHEVSVNEAAAQICKLVPVLLTRRDELFPLARQVVRDSGYHYSKGHSKSSMQSFRGLMSNGDCYASKRPRLDDHDELLKIRQQERLEQITDELKAVNERREELDQSSKEDPAVQHQLETLKNRQAQLLVEQNDLQQNKSMRRDRDCRTSSAGFDSDDTDSQMSYSNTSSPMQDISDSRDSMTRSVDYHHDGKSSLNTGNQSNRSRGDTDDTDDTDEYERDATPRSRRSSRSSCTVNGDHHRPVDRFFHDKVQIISSSGGNIIAVANPALLMSSTTTTQLKIEPLSPAHDDE</sequence>
<evidence type="ECO:0000256" key="1">
    <source>
        <dbReference type="ARBA" id="ARBA00004123"/>
    </source>
</evidence>
<feature type="compositionally biased region" description="Basic and acidic residues" evidence="7">
    <location>
        <begin position="495"/>
        <end position="512"/>
    </location>
</feature>
<dbReference type="Gene3D" id="1.20.120.2010">
    <property type="entry name" value="NAB conserved domain 2"/>
    <property type="match status" value="1"/>
</dbReference>
<dbReference type="GO" id="GO:0045892">
    <property type="term" value="P:negative regulation of DNA-templated transcription"/>
    <property type="evidence" value="ECO:0007669"/>
    <property type="project" value="InterPro"/>
</dbReference>
<reference evidence="11" key="1">
    <citation type="submission" date="2025-08" db="UniProtKB">
        <authorList>
            <consortium name="RefSeq"/>
        </authorList>
    </citation>
    <scope>IDENTIFICATION</scope>
</reference>
<proteinExistence type="inferred from homology"/>
<dbReference type="PANTHER" id="PTHR12623">
    <property type="entry name" value="NGFI-A BINDING PROTEIN"/>
    <property type="match status" value="1"/>
</dbReference>
<evidence type="ECO:0000259" key="9">
    <source>
        <dbReference type="Pfam" id="PF04905"/>
    </source>
</evidence>
<feature type="compositionally biased region" description="Acidic residues" evidence="7">
    <location>
        <begin position="529"/>
        <end position="538"/>
    </location>
</feature>
<dbReference type="InterPro" id="IPR006988">
    <property type="entry name" value="Nab_N"/>
</dbReference>
<evidence type="ECO:0000256" key="4">
    <source>
        <dbReference type="ARBA" id="ARBA00023015"/>
    </source>
</evidence>